<dbReference type="OrthoDB" id="9862795at2"/>
<evidence type="ECO:0000313" key="1">
    <source>
        <dbReference type="EMBL" id="GEM81912.1"/>
    </source>
</evidence>
<proteinExistence type="predicted"/>
<dbReference type="AlphaFoldDB" id="A0A511QZE7"/>
<protein>
    <submittedName>
        <fullName evidence="1">Uncharacterized protein</fullName>
    </submittedName>
</protein>
<evidence type="ECO:0000313" key="2">
    <source>
        <dbReference type="Proteomes" id="UP000321197"/>
    </source>
</evidence>
<name>A0A511QZE7_9DEIN</name>
<reference evidence="1 2" key="1">
    <citation type="submission" date="2019-07" db="EMBL/GenBank/DDBJ databases">
        <title>Whole genome shotgun sequence of Meiothermus hypogaeus NBRC 106114.</title>
        <authorList>
            <person name="Hosoyama A."/>
            <person name="Uohara A."/>
            <person name="Ohji S."/>
            <person name="Ichikawa N."/>
        </authorList>
    </citation>
    <scope>NUCLEOTIDE SEQUENCE [LARGE SCALE GENOMIC DNA]</scope>
    <source>
        <strain evidence="1 2">NBRC 106114</strain>
    </source>
</reference>
<dbReference type="Proteomes" id="UP000321197">
    <property type="component" value="Unassembled WGS sequence"/>
</dbReference>
<accession>A0A511QZE7</accession>
<sequence length="97" mass="11120">MLTPGEILVQLRENPRPHLLLLRGNVAMRLCYLYQASLPEQFDPELPLGYEPGEVVHIYGLYSPSAKEWLELPARTLGRVLHNVRPLRLLEDCDEEG</sequence>
<gene>
    <name evidence="1" type="ORF">MHY01S_00780</name>
</gene>
<comment type="caution">
    <text evidence="1">The sequence shown here is derived from an EMBL/GenBank/DDBJ whole genome shotgun (WGS) entry which is preliminary data.</text>
</comment>
<dbReference type="EMBL" id="BJXL01000001">
    <property type="protein sequence ID" value="GEM81912.1"/>
    <property type="molecule type" value="Genomic_DNA"/>
</dbReference>
<organism evidence="1 2">
    <name type="scientific">Meiothermus hypogaeus NBRC 106114</name>
    <dbReference type="NCBI Taxonomy" id="1227553"/>
    <lineage>
        <taxon>Bacteria</taxon>
        <taxon>Thermotogati</taxon>
        <taxon>Deinococcota</taxon>
        <taxon>Deinococci</taxon>
        <taxon>Thermales</taxon>
        <taxon>Thermaceae</taxon>
        <taxon>Meiothermus</taxon>
    </lineage>
</organism>
<dbReference type="RefSeq" id="WP_119340526.1">
    <property type="nucleotide sequence ID" value="NZ_BJXL01000001.1"/>
</dbReference>